<comment type="catalytic activity">
    <reaction evidence="1">
        <text>(6R)-NADHX = (6S)-NADHX</text>
        <dbReference type="Rhea" id="RHEA:32215"/>
        <dbReference type="ChEBI" id="CHEBI:64074"/>
        <dbReference type="ChEBI" id="CHEBI:64075"/>
        <dbReference type="EC" id="5.1.99.6"/>
    </reaction>
</comment>
<feature type="domain" description="YjeF N-terminal" evidence="10">
    <location>
        <begin position="35"/>
        <end position="249"/>
    </location>
</feature>
<keyword evidence="5" id="KW-0547">Nucleotide-binding</keyword>
<evidence type="ECO:0000256" key="7">
    <source>
        <dbReference type="ARBA" id="ARBA00022958"/>
    </source>
</evidence>
<dbReference type="PROSITE" id="PS51385">
    <property type="entry name" value="YJEF_N"/>
    <property type="match status" value="1"/>
</dbReference>
<dbReference type="EC" id="5.1.99.6" evidence="3"/>
<evidence type="ECO:0000313" key="11">
    <source>
        <dbReference type="EMBL" id="KAK7489967.1"/>
    </source>
</evidence>
<evidence type="ECO:0000256" key="3">
    <source>
        <dbReference type="ARBA" id="ARBA00012228"/>
    </source>
</evidence>
<dbReference type="SUPFAM" id="SSF64153">
    <property type="entry name" value="YjeF N-terminal domain-like"/>
    <property type="match status" value="1"/>
</dbReference>
<dbReference type="Gene3D" id="3.40.50.10260">
    <property type="entry name" value="YjeF N-terminal domain"/>
    <property type="match status" value="1"/>
</dbReference>
<dbReference type="PANTHER" id="PTHR13232:SF10">
    <property type="entry name" value="NAD(P)H-HYDRATE EPIMERASE"/>
    <property type="match status" value="1"/>
</dbReference>
<evidence type="ECO:0000313" key="12">
    <source>
        <dbReference type="Proteomes" id="UP001519460"/>
    </source>
</evidence>
<evidence type="ECO:0000256" key="8">
    <source>
        <dbReference type="ARBA" id="ARBA00023027"/>
    </source>
</evidence>
<dbReference type="NCBIfam" id="TIGR00197">
    <property type="entry name" value="yjeF_nterm"/>
    <property type="match status" value="1"/>
</dbReference>
<protein>
    <recommendedName>
        <fullName evidence="3">NAD(P)H-hydrate epimerase</fullName>
        <ecNumber evidence="3">5.1.99.6</ecNumber>
    </recommendedName>
</protein>
<dbReference type="InterPro" id="IPR036652">
    <property type="entry name" value="YjeF_N_dom_sf"/>
</dbReference>
<comment type="catalytic activity">
    <reaction evidence="2">
        <text>(6R)-NADPHX = (6S)-NADPHX</text>
        <dbReference type="Rhea" id="RHEA:32227"/>
        <dbReference type="ChEBI" id="CHEBI:64076"/>
        <dbReference type="ChEBI" id="CHEBI:64077"/>
        <dbReference type="EC" id="5.1.99.6"/>
    </reaction>
</comment>
<evidence type="ECO:0000256" key="9">
    <source>
        <dbReference type="ARBA" id="ARBA00023235"/>
    </source>
</evidence>
<keyword evidence="8" id="KW-0520">NAD</keyword>
<evidence type="ECO:0000256" key="6">
    <source>
        <dbReference type="ARBA" id="ARBA00022857"/>
    </source>
</evidence>
<evidence type="ECO:0000256" key="2">
    <source>
        <dbReference type="ARBA" id="ARBA00000909"/>
    </source>
</evidence>
<dbReference type="Proteomes" id="UP001519460">
    <property type="component" value="Unassembled WGS sequence"/>
</dbReference>
<dbReference type="GO" id="GO:0052856">
    <property type="term" value="F:NAD(P)HX epimerase activity"/>
    <property type="evidence" value="ECO:0007669"/>
    <property type="project" value="UniProtKB-EC"/>
</dbReference>
<reference evidence="11 12" key="1">
    <citation type="journal article" date="2023" name="Sci. Data">
        <title>Genome assembly of the Korean intertidal mud-creeper Batillaria attramentaria.</title>
        <authorList>
            <person name="Patra A.K."/>
            <person name="Ho P.T."/>
            <person name="Jun S."/>
            <person name="Lee S.J."/>
            <person name="Kim Y."/>
            <person name="Won Y.J."/>
        </authorList>
    </citation>
    <scope>NUCLEOTIDE SEQUENCE [LARGE SCALE GENOMIC DNA]</scope>
    <source>
        <strain evidence="11">Wonlab-2016</strain>
    </source>
</reference>
<evidence type="ECO:0000256" key="5">
    <source>
        <dbReference type="ARBA" id="ARBA00022741"/>
    </source>
</evidence>
<dbReference type="InterPro" id="IPR004443">
    <property type="entry name" value="YjeF_N_dom"/>
</dbReference>
<keyword evidence="12" id="KW-1185">Reference proteome</keyword>
<gene>
    <name evidence="11" type="ORF">BaRGS_00018832</name>
</gene>
<keyword evidence="7" id="KW-0630">Potassium</keyword>
<keyword evidence="4" id="KW-0479">Metal-binding</keyword>
<dbReference type="PANTHER" id="PTHR13232">
    <property type="entry name" value="NAD(P)H-HYDRATE EPIMERASE"/>
    <property type="match status" value="1"/>
</dbReference>
<dbReference type="GO" id="GO:0046872">
    <property type="term" value="F:metal ion binding"/>
    <property type="evidence" value="ECO:0007669"/>
    <property type="project" value="UniProtKB-KW"/>
</dbReference>
<evidence type="ECO:0000259" key="10">
    <source>
        <dbReference type="PROSITE" id="PS51385"/>
    </source>
</evidence>
<dbReference type="EMBL" id="JACVVK020000132">
    <property type="protein sequence ID" value="KAK7489967.1"/>
    <property type="molecule type" value="Genomic_DNA"/>
</dbReference>
<proteinExistence type="predicted"/>
<comment type="caution">
    <text evidence="11">The sequence shown here is derived from an EMBL/GenBank/DDBJ whole genome shotgun (WGS) entry which is preliminary data.</text>
</comment>
<evidence type="ECO:0000256" key="4">
    <source>
        <dbReference type="ARBA" id="ARBA00022723"/>
    </source>
</evidence>
<evidence type="ECO:0000256" key="1">
    <source>
        <dbReference type="ARBA" id="ARBA00000013"/>
    </source>
</evidence>
<dbReference type="AlphaFoldDB" id="A0ABD0KS89"/>
<keyword evidence="9" id="KW-0413">Isomerase</keyword>
<accession>A0ABD0KS89</accession>
<organism evidence="11 12">
    <name type="scientific">Batillaria attramentaria</name>
    <dbReference type="NCBI Taxonomy" id="370345"/>
    <lineage>
        <taxon>Eukaryota</taxon>
        <taxon>Metazoa</taxon>
        <taxon>Spiralia</taxon>
        <taxon>Lophotrochozoa</taxon>
        <taxon>Mollusca</taxon>
        <taxon>Gastropoda</taxon>
        <taxon>Caenogastropoda</taxon>
        <taxon>Sorbeoconcha</taxon>
        <taxon>Cerithioidea</taxon>
        <taxon>Batillariidae</taxon>
        <taxon>Batillaria</taxon>
    </lineage>
</organism>
<sequence length="275" mass="30092">MRVVAHTASVSAMTDFVNTSPGEPSVICGCSINGLASLLAWWPLAETISGLCPSQVHINGRLTFTITPRDRDKETCYPPETLPKDHAAVLVCCGPGYNGGDGLVCARHLKLFGYKPSIFYPKLSNKPLFQSLRAQCEQMDMPFLSFFPSEAHLIADSYNLVVDAIFGHNYKGPATPEFASILEKLKLIHTDVPVCSIDIPSGWDVDSGCEDGLQPELLISLLAPKKCATMFRGKYHFLGGRCVPRSLEQKYNFCLPPYPGTDTIVELKMVPPPGE</sequence>
<dbReference type="GO" id="GO:0000166">
    <property type="term" value="F:nucleotide binding"/>
    <property type="evidence" value="ECO:0007669"/>
    <property type="project" value="UniProtKB-KW"/>
</dbReference>
<keyword evidence="6" id="KW-0521">NADP</keyword>
<dbReference type="Pfam" id="PF03853">
    <property type="entry name" value="YjeF_N"/>
    <property type="match status" value="1"/>
</dbReference>
<dbReference type="InterPro" id="IPR032976">
    <property type="entry name" value="YJEFN_prot_NAXE-like"/>
</dbReference>
<name>A0ABD0KS89_9CAEN</name>